<comment type="caution">
    <text evidence="3">The sequence shown here is derived from an EMBL/GenBank/DDBJ whole genome shotgun (WGS) entry which is preliminary data.</text>
</comment>
<organism evidence="3 4">
    <name type="scientific">Phytophthora megakarya</name>
    <dbReference type="NCBI Taxonomy" id="4795"/>
    <lineage>
        <taxon>Eukaryota</taxon>
        <taxon>Sar</taxon>
        <taxon>Stramenopiles</taxon>
        <taxon>Oomycota</taxon>
        <taxon>Peronosporomycetes</taxon>
        <taxon>Peronosporales</taxon>
        <taxon>Peronosporaceae</taxon>
        <taxon>Phytophthora</taxon>
    </lineage>
</organism>
<gene>
    <name evidence="3" type="ORF">PHMEG_00034318</name>
</gene>
<name>A0A225URU4_9STRA</name>
<keyword evidence="1" id="KW-0812">Transmembrane</keyword>
<keyword evidence="1" id="KW-1133">Transmembrane helix</keyword>
<feature type="chain" id="PRO_5012714124" evidence="2">
    <location>
        <begin position="16"/>
        <end position="110"/>
    </location>
</feature>
<accession>A0A225URU4</accession>
<evidence type="ECO:0000313" key="3">
    <source>
        <dbReference type="EMBL" id="OWY95628.1"/>
    </source>
</evidence>
<dbReference type="EMBL" id="NBNE01012681">
    <property type="protein sequence ID" value="OWY95628.1"/>
    <property type="molecule type" value="Genomic_DNA"/>
</dbReference>
<evidence type="ECO:0000256" key="1">
    <source>
        <dbReference type="SAM" id="Phobius"/>
    </source>
</evidence>
<feature type="transmembrane region" description="Helical" evidence="1">
    <location>
        <begin position="88"/>
        <end position="108"/>
    </location>
</feature>
<reference evidence="4" key="1">
    <citation type="submission" date="2017-03" db="EMBL/GenBank/DDBJ databases">
        <title>Phytopthora megakarya and P. palmivora, two closely related causual agents of cacao black pod achieved similar genome size and gene model numbers by different mechanisms.</title>
        <authorList>
            <person name="Ali S."/>
            <person name="Shao J."/>
            <person name="Larry D.J."/>
            <person name="Kronmiller B."/>
            <person name="Shen D."/>
            <person name="Strem M.D."/>
            <person name="Melnick R.L."/>
            <person name="Guiltinan M.J."/>
            <person name="Tyler B.M."/>
            <person name="Meinhardt L.W."/>
            <person name="Bailey B.A."/>
        </authorList>
    </citation>
    <scope>NUCLEOTIDE SEQUENCE [LARGE SCALE GENOMIC DNA]</scope>
    <source>
        <strain evidence="4">zdho120</strain>
    </source>
</reference>
<proteinExistence type="predicted"/>
<keyword evidence="4" id="KW-1185">Reference proteome</keyword>
<evidence type="ECO:0000313" key="4">
    <source>
        <dbReference type="Proteomes" id="UP000198211"/>
    </source>
</evidence>
<feature type="signal peptide" evidence="2">
    <location>
        <begin position="1"/>
        <end position="15"/>
    </location>
</feature>
<keyword evidence="1" id="KW-0472">Membrane</keyword>
<sequence>MRFTFFFALVMFTSAHYGTCFTDVKQSSENDKISAASNIKNVHTYNRILRLRGGYEERSEGAADLGLPVMSSTGILHAVEENKPLPKWAKLFLVLLGVGTISGLFAMAST</sequence>
<keyword evidence="2" id="KW-0732">Signal</keyword>
<dbReference type="Proteomes" id="UP000198211">
    <property type="component" value="Unassembled WGS sequence"/>
</dbReference>
<protein>
    <submittedName>
        <fullName evidence="3">RxLR effector protein</fullName>
    </submittedName>
</protein>
<evidence type="ECO:0000256" key="2">
    <source>
        <dbReference type="SAM" id="SignalP"/>
    </source>
</evidence>
<dbReference type="AlphaFoldDB" id="A0A225URU4"/>